<feature type="region of interest" description="Disordered" evidence="1">
    <location>
        <begin position="283"/>
        <end position="302"/>
    </location>
</feature>
<evidence type="ECO:0000313" key="3">
    <source>
        <dbReference type="Proteomes" id="UP000194236"/>
    </source>
</evidence>
<dbReference type="GO" id="GO:0030686">
    <property type="term" value="C:90S preribosome"/>
    <property type="evidence" value="ECO:0007669"/>
    <property type="project" value="TreeGrafter"/>
</dbReference>
<dbReference type="EMBL" id="MUJZ01028077">
    <property type="protein sequence ID" value="OTF78403.1"/>
    <property type="molecule type" value="Genomic_DNA"/>
</dbReference>
<dbReference type="GO" id="GO:0032040">
    <property type="term" value="C:small-subunit processome"/>
    <property type="evidence" value="ECO:0007669"/>
    <property type="project" value="TreeGrafter"/>
</dbReference>
<dbReference type="OrthoDB" id="360653at2759"/>
<dbReference type="InterPro" id="IPR016024">
    <property type="entry name" value="ARM-type_fold"/>
</dbReference>
<dbReference type="SUPFAM" id="SSF48371">
    <property type="entry name" value="ARM repeat"/>
    <property type="match status" value="1"/>
</dbReference>
<accession>A0A1Y3BF07</accession>
<dbReference type="AlphaFoldDB" id="A0A1Y3BF07"/>
<organism evidence="2 3">
    <name type="scientific">Euroglyphus maynei</name>
    <name type="common">Mayne's house dust mite</name>
    <dbReference type="NCBI Taxonomy" id="6958"/>
    <lineage>
        <taxon>Eukaryota</taxon>
        <taxon>Metazoa</taxon>
        <taxon>Ecdysozoa</taxon>
        <taxon>Arthropoda</taxon>
        <taxon>Chelicerata</taxon>
        <taxon>Arachnida</taxon>
        <taxon>Acari</taxon>
        <taxon>Acariformes</taxon>
        <taxon>Sarcoptiformes</taxon>
        <taxon>Astigmata</taxon>
        <taxon>Psoroptidia</taxon>
        <taxon>Analgoidea</taxon>
        <taxon>Pyroglyphidae</taxon>
        <taxon>Pyroglyphinae</taxon>
        <taxon>Euroglyphus</taxon>
    </lineage>
</organism>
<dbReference type="PANTHER" id="PTHR17695">
    <property type="entry name" value="SMALL SUBUNIT PROCESSOME COMPONENT 20 HOMOLOG"/>
    <property type="match status" value="1"/>
</dbReference>
<dbReference type="Proteomes" id="UP000194236">
    <property type="component" value="Unassembled WGS sequence"/>
</dbReference>
<protein>
    <submittedName>
        <fullName evidence="2">Uncharacterized protein</fullName>
    </submittedName>
</protein>
<reference evidence="2 3" key="1">
    <citation type="submission" date="2017-03" db="EMBL/GenBank/DDBJ databases">
        <title>Genome Survey of Euroglyphus maynei.</title>
        <authorList>
            <person name="Arlian L.G."/>
            <person name="Morgan M.S."/>
            <person name="Rider S.D."/>
        </authorList>
    </citation>
    <scope>NUCLEOTIDE SEQUENCE [LARGE SCALE GENOMIC DNA]</scope>
    <source>
        <strain evidence="2">Arlian Lab</strain>
        <tissue evidence="2">Whole body</tissue>
    </source>
</reference>
<keyword evidence="3" id="KW-1185">Reference proteome</keyword>
<dbReference type="InterPro" id="IPR052575">
    <property type="entry name" value="SSU_processome_comp_20"/>
</dbReference>
<feature type="non-terminal residue" evidence="2">
    <location>
        <position position="317"/>
    </location>
</feature>
<sequence>MLTKFTAIISFDLHAESIITQLFLLLQKYSGLLNDDNRQMTTLCFKTIAHFINIRSDCKLSDEQLTILIAYADYDIENNSQNVSIYYLLRSIIQRKFISKEVHQLMERLMIMAIVTEIDNVRDHAVELYVKYLTDYPIDRNRLKGKLINLAKQLEVDHVSGRKAAIIMMKNVIQNLSHDILAMVRDQLFLILALRLVNEELPECLKLVHETMGKLLAKIDQENIEKIYENFILSWLNSDSLAKQTLASKMLILYMENEKSGFEKRLPSCLPMIAEQIEPEHYESLKSGEKSNNKNDDDGRTKDEDNLLFQHFNFIFK</sequence>
<name>A0A1Y3BF07_EURMA</name>
<proteinExistence type="predicted"/>
<evidence type="ECO:0000313" key="2">
    <source>
        <dbReference type="EMBL" id="OTF78403.1"/>
    </source>
</evidence>
<dbReference type="PANTHER" id="PTHR17695:SF11">
    <property type="entry name" value="SMALL SUBUNIT PROCESSOME COMPONENT 20 HOMOLOG"/>
    <property type="match status" value="1"/>
</dbReference>
<gene>
    <name evidence="2" type="ORF">BLA29_006672</name>
</gene>
<evidence type="ECO:0000256" key="1">
    <source>
        <dbReference type="SAM" id="MobiDB-lite"/>
    </source>
</evidence>
<comment type="caution">
    <text evidence="2">The sequence shown here is derived from an EMBL/GenBank/DDBJ whole genome shotgun (WGS) entry which is preliminary data.</text>
</comment>